<proteinExistence type="predicted"/>
<dbReference type="EMBL" id="VSRR010000004">
    <property type="protein sequence ID" value="MPC07586.1"/>
    <property type="molecule type" value="Genomic_DNA"/>
</dbReference>
<name>A0A5B7CGI9_PORTR</name>
<gene>
    <name evidence="2" type="ORF">E2C01_000149</name>
</gene>
<feature type="compositionally biased region" description="Polar residues" evidence="1">
    <location>
        <begin position="50"/>
        <end position="64"/>
    </location>
</feature>
<feature type="region of interest" description="Disordered" evidence="1">
    <location>
        <begin position="50"/>
        <end position="70"/>
    </location>
</feature>
<comment type="caution">
    <text evidence="2">The sequence shown here is derived from an EMBL/GenBank/DDBJ whole genome shotgun (WGS) entry which is preliminary data.</text>
</comment>
<organism evidence="2 3">
    <name type="scientific">Portunus trituberculatus</name>
    <name type="common">Swimming crab</name>
    <name type="synonym">Neptunus trituberculatus</name>
    <dbReference type="NCBI Taxonomy" id="210409"/>
    <lineage>
        <taxon>Eukaryota</taxon>
        <taxon>Metazoa</taxon>
        <taxon>Ecdysozoa</taxon>
        <taxon>Arthropoda</taxon>
        <taxon>Crustacea</taxon>
        <taxon>Multicrustacea</taxon>
        <taxon>Malacostraca</taxon>
        <taxon>Eumalacostraca</taxon>
        <taxon>Eucarida</taxon>
        <taxon>Decapoda</taxon>
        <taxon>Pleocyemata</taxon>
        <taxon>Brachyura</taxon>
        <taxon>Eubrachyura</taxon>
        <taxon>Portunoidea</taxon>
        <taxon>Portunidae</taxon>
        <taxon>Portuninae</taxon>
        <taxon>Portunus</taxon>
    </lineage>
</organism>
<sequence length="70" mass="7750">MQLAVEQDRPRCSARNCAPARHTAGRSLRRREGCKTRGFVYKSFSAGPSFTPQHTTGETQNPQLTRLCGA</sequence>
<dbReference type="AlphaFoldDB" id="A0A5B7CGI9"/>
<reference evidence="2 3" key="1">
    <citation type="submission" date="2019-05" db="EMBL/GenBank/DDBJ databases">
        <title>Another draft genome of Portunus trituberculatus and its Hox gene families provides insights of decapod evolution.</title>
        <authorList>
            <person name="Jeong J.-H."/>
            <person name="Song I."/>
            <person name="Kim S."/>
            <person name="Choi T."/>
            <person name="Kim D."/>
            <person name="Ryu S."/>
            <person name="Kim W."/>
        </authorList>
    </citation>
    <scope>NUCLEOTIDE SEQUENCE [LARGE SCALE GENOMIC DNA]</scope>
    <source>
        <tissue evidence="2">Muscle</tissue>
    </source>
</reference>
<protein>
    <submittedName>
        <fullName evidence="2">Uncharacterized protein</fullName>
    </submittedName>
</protein>
<keyword evidence="3" id="KW-1185">Reference proteome</keyword>
<dbReference type="Proteomes" id="UP000324222">
    <property type="component" value="Unassembled WGS sequence"/>
</dbReference>
<evidence type="ECO:0000313" key="2">
    <source>
        <dbReference type="EMBL" id="MPC07586.1"/>
    </source>
</evidence>
<evidence type="ECO:0000256" key="1">
    <source>
        <dbReference type="SAM" id="MobiDB-lite"/>
    </source>
</evidence>
<evidence type="ECO:0000313" key="3">
    <source>
        <dbReference type="Proteomes" id="UP000324222"/>
    </source>
</evidence>
<accession>A0A5B7CGI9</accession>